<evidence type="ECO:0000256" key="6">
    <source>
        <dbReference type="ARBA" id="ARBA00023136"/>
    </source>
</evidence>
<evidence type="ECO:0000256" key="5">
    <source>
        <dbReference type="ARBA" id="ARBA00023065"/>
    </source>
</evidence>
<feature type="transmembrane region" description="Helical" evidence="10">
    <location>
        <begin position="47"/>
        <end position="66"/>
    </location>
</feature>
<comment type="subcellular location">
    <subcellularLocation>
        <location evidence="1">Membrane</location>
        <topology evidence="1">Multi-pass membrane protein</topology>
    </subcellularLocation>
</comment>
<dbReference type="GO" id="GO:0034707">
    <property type="term" value="C:chloride channel complex"/>
    <property type="evidence" value="ECO:0007669"/>
    <property type="project" value="UniProtKB-KW"/>
</dbReference>
<keyword evidence="7" id="KW-0869">Chloride channel</keyword>
<evidence type="ECO:0000313" key="12">
    <source>
        <dbReference type="EMBL" id="WAK64201.1"/>
    </source>
</evidence>
<dbReference type="SUPFAM" id="SSF81340">
    <property type="entry name" value="Clc chloride channel"/>
    <property type="match status" value="1"/>
</dbReference>
<name>A0AA47FE16_STRMC</name>
<dbReference type="InterPro" id="IPR001807">
    <property type="entry name" value="ClC"/>
</dbReference>
<feature type="transmembrane region" description="Helical" evidence="10">
    <location>
        <begin position="105"/>
        <end position="125"/>
    </location>
</feature>
<keyword evidence="9" id="KW-0407">Ion channel</keyword>
<reference evidence="12" key="3">
    <citation type="submission" date="2022-11" db="EMBL/GenBank/DDBJ databases">
        <authorList>
            <person name="Johnson J.D."/>
        </authorList>
    </citation>
    <scope>NUCLEOTIDE SEQUENCE</scope>
    <source>
        <strain evidence="11">E28</strain>
        <strain evidence="12">E37</strain>
    </source>
</reference>
<keyword evidence="14" id="KW-1185">Reference proteome</keyword>
<evidence type="ECO:0000256" key="7">
    <source>
        <dbReference type="ARBA" id="ARBA00023173"/>
    </source>
</evidence>
<dbReference type="InterPro" id="IPR050368">
    <property type="entry name" value="ClC-type_chloride_channel"/>
</dbReference>
<dbReference type="EMBL" id="CP113440">
    <property type="protein sequence ID" value="WAK64201.1"/>
    <property type="molecule type" value="Genomic_DNA"/>
</dbReference>
<reference evidence="14" key="4">
    <citation type="submission" date="2023-07" db="EMBL/GenBank/DDBJ databases">
        <title>Streptococcus macedonicus and Acinetobacter baumannii: co-inhabitants of the cheese production environment.</title>
        <authorList>
            <person name="Johnson J."/>
            <person name="Curtin C."/>
            <person name="Waite-Cusic J."/>
        </authorList>
    </citation>
    <scope>NUCLEOTIDE SEQUENCE [LARGE SCALE GENOMIC DNA]</scope>
    <source>
        <strain evidence="14">E28</strain>
    </source>
</reference>
<dbReference type="Proteomes" id="UP001209889">
    <property type="component" value="Unassembled WGS sequence"/>
</dbReference>
<keyword evidence="5" id="KW-0406">Ion transport</keyword>
<proteinExistence type="predicted"/>
<evidence type="ECO:0000256" key="4">
    <source>
        <dbReference type="ARBA" id="ARBA00022989"/>
    </source>
</evidence>
<feature type="transmembrane region" description="Helical" evidence="10">
    <location>
        <begin position="16"/>
        <end position="35"/>
    </location>
</feature>
<evidence type="ECO:0000256" key="8">
    <source>
        <dbReference type="ARBA" id="ARBA00023214"/>
    </source>
</evidence>
<accession>A0AA47FE16</accession>
<evidence type="ECO:0000313" key="13">
    <source>
        <dbReference type="Proteomes" id="UP001156410"/>
    </source>
</evidence>
<dbReference type="PANTHER" id="PTHR43427">
    <property type="entry name" value="CHLORIDE CHANNEL PROTEIN CLC-E"/>
    <property type="match status" value="1"/>
</dbReference>
<dbReference type="AlphaFoldDB" id="A0AA47FE16"/>
<keyword evidence="8" id="KW-0868">Chloride</keyword>
<dbReference type="GO" id="GO:0005254">
    <property type="term" value="F:chloride channel activity"/>
    <property type="evidence" value="ECO:0007669"/>
    <property type="project" value="UniProtKB-KW"/>
</dbReference>
<reference evidence="12" key="1">
    <citation type="submission" date="2022-11" db="EMBL/GenBank/DDBJ databases">
        <title>Streptococcus macedonicus and Acinetobacter baumannii: co-inhabitants of the cheese production environment.</title>
        <authorList>
            <person name="Johnson J."/>
        </authorList>
    </citation>
    <scope>NUCLEOTIDE SEQUENCE</scope>
    <source>
        <strain evidence="12">E37</strain>
    </source>
</reference>
<evidence type="ECO:0000256" key="3">
    <source>
        <dbReference type="ARBA" id="ARBA00022692"/>
    </source>
</evidence>
<dbReference type="InterPro" id="IPR014743">
    <property type="entry name" value="Cl-channel_core"/>
</dbReference>
<evidence type="ECO:0000313" key="14">
    <source>
        <dbReference type="Proteomes" id="UP001209889"/>
    </source>
</evidence>
<keyword evidence="4 10" id="KW-1133">Transmembrane helix</keyword>
<protein>
    <submittedName>
        <fullName evidence="12">Chloride channel protein</fullName>
    </submittedName>
</protein>
<keyword evidence="2" id="KW-0813">Transport</keyword>
<dbReference type="GeneID" id="93936348"/>
<keyword evidence="6 10" id="KW-0472">Membrane</keyword>
<reference evidence="14" key="2">
    <citation type="submission" date="2022-11" db="EMBL/GenBank/DDBJ databases">
        <title>Streptococcus macedonicus and Acinetobacter baumannii: co-inhabitants of the cheese production environment.</title>
        <authorList>
            <person name="Johnson J."/>
            <person name="Curtin C."/>
            <person name="Waite-Cusic J."/>
        </authorList>
    </citation>
    <scope>NUCLEOTIDE SEQUENCE [LARGE SCALE GENOMIC DNA]</scope>
    <source>
        <strain evidence="14">E28</strain>
    </source>
</reference>
<gene>
    <name evidence="12" type="ORF">OQG81_05080</name>
    <name evidence="11" type="ORF">OQH01_01490</name>
</gene>
<dbReference type="Pfam" id="PF00654">
    <property type="entry name" value="Voltage_CLC"/>
    <property type="match status" value="1"/>
</dbReference>
<evidence type="ECO:0000256" key="9">
    <source>
        <dbReference type="ARBA" id="ARBA00023303"/>
    </source>
</evidence>
<dbReference type="Proteomes" id="UP001156410">
    <property type="component" value="Chromosome"/>
</dbReference>
<evidence type="ECO:0000256" key="1">
    <source>
        <dbReference type="ARBA" id="ARBA00004141"/>
    </source>
</evidence>
<dbReference type="EMBL" id="JAPHJC010000003">
    <property type="protein sequence ID" value="MCW8677245.1"/>
    <property type="molecule type" value="Genomic_DNA"/>
</dbReference>
<organism evidence="12 13">
    <name type="scientific">Streptococcus macedonicus</name>
    <name type="common">Streptococcus gallolyticus macedonicus</name>
    <dbReference type="NCBI Taxonomy" id="59310"/>
    <lineage>
        <taxon>Bacteria</taxon>
        <taxon>Bacillati</taxon>
        <taxon>Bacillota</taxon>
        <taxon>Bacilli</taxon>
        <taxon>Lactobacillales</taxon>
        <taxon>Streptococcaceae</taxon>
        <taxon>Streptococcus</taxon>
    </lineage>
</organism>
<evidence type="ECO:0000256" key="10">
    <source>
        <dbReference type="SAM" id="Phobius"/>
    </source>
</evidence>
<evidence type="ECO:0000313" key="11">
    <source>
        <dbReference type="EMBL" id="MCW8677245.1"/>
    </source>
</evidence>
<dbReference type="RefSeq" id="WP_014294405.1">
    <property type="nucleotide sequence ID" value="NZ_CP113440.1"/>
</dbReference>
<keyword evidence="3 10" id="KW-0812">Transmembrane</keyword>
<dbReference type="Gene3D" id="1.10.3080.10">
    <property type="entry name" value="Clc chloride channel"/>
    <property type="match status" value="1"/>
</dbReference>
<reference evidence="11" key="5">
    <citation type="submission" date="2024-05" db="EMBL/GenBank/DDBJ databases">
        <title>Streptococcus macedonicus and Acinetobacter baumannii: co-inhabitants of the cheese production environment.</title>
        <authorList>
            <person name="Johnson J."/>
            <person name="Curtin C."/>
            <person name="Waite-Cusic J."/>
        </authorList>
    </citation>
    <scope>NUCLEOTIDE SEQUENCE</scope>
    <source>
        <strain evidence="11">E28</strain>
    </source>
</reference>
<feature type="transmembrane region" description="Helical" evidence="10">
    <location>
        <begin position="72"/>
        <end position="98"/>
    </location>
</feature>
<dbReference type="PANTHER" id="PTHR43427:SF6">
    <property type="entry name" value="CHLORIDE CHANNEL PROTEIN CLC-E"/>
    <property type="match status" value="1"/>
</dbReference>
<evidence type="ECO:0000256" key="2">
    <source>
        <dbReference type="ARBA" id="ARBA00022448"/>
    </source>
</evidence>
<sequence>MGNGGALAQAVFDGLGVWYALASVVIKAVLVLLTLKNGAYGGTLTPSFSIGAVLGFLVAVLCQLVVPELSLTSAMLIGSSIFLAITMNAPLTAVGLVVSFTGQSFTALPILLLAVIVAFATKTIIEHIERKYYVNPYRSQTRRNRR</sequence>